<sequence length="222" mass="22801">MKTFTKRSATLAACTVLLIAGTSGQASAADIDAPPPASPRTRAPVNITVTGNNNKAAGNDLVIGNDNVSGTGNNAGGVTDLPYETSCMYIQNLTDVNLTNGTASVDLDATITQALPEELDAGDTATVCARANYILDTLLTLHANYEIIGNTPAAFHFTMTNWSPGLPSYQIVQTGPSPSPYSAGLITRTTDGDSSNTTSFLIDCPGPTGCGDTASPGQQGRD</sequence>
<keyword evidence="1" id="KW-0732">Signal</keyword>
<proteinExistence type="predicted"/>
<gene>
    <name evidence="2" type="ORF">GCM10022295_90990</name>
</gene>
<evidence type="ECO:0000313" key="2">
    <source>
        <dbReference type="EMBL" id="GAA3595585.1"/>
    </source>
</evidence>
<accession>A0ABP6Z472</accession>
<reference evidence="3" key="1">
    <citation type="journal article" date="2019" name="Int. J. Syst. Evol. Microbiol.">
        <title>The Global Catalogue of Microorganisms (GCM) 10K type strain sequencing project: providing services to taxonomists for standard genome sequencing and annotation.</title>
        <authorList>
            <consortium name="The Broad Institute Genomics Platform"/>
            <consortium name="The Broad Institute Genome Sequencing Center for Infectious Disease"/>
            <person name="Wu L."/>
            <person name="Ma J."/>
        </authorList>
    </citation>
    <scope>NUCLEOTIDE SEQUENCE [LARGE SCALE GENOMIC DNA]</scope>
    <source>
        <strain evidence="3">JCM 17656</strain>
    </source>
</reference>
<comment type="caution">
    <text evidence="2">The sequence shown here is derived from an EMBL/GenBank/DDBJ whole genome shotgun (WGS) entry which is preliminary data.</text>
</comment>
<keyword evidence="3" id="KW-1185">Reference proteome</keyword>
<feature type="chain" id="PRO_5047476488" description="Secreted protein" evidence="1">
    <location>
        <begin position="29"/>
        <end position="222"/>
    </location>
</feature>
<feature type="signal peptide" evidence="1">
    <location>
        <begin position="1"/>
        <end position="28"/>
    </location>
</feature>
<evidence type="ECO:0000313" key="3">
    <source>
        <dbReference type="Proteomes" id="UP001500707"/>
    </source>
</evidence>
<evidence type="ECO:0000256" key="1">
    <source>
        <dbReference type="SAM" id="SignalP"/>
    </source>
</evidence>
<dbReference type="Proteomes" id="UP001500707">
    <property type="component" value="Unassembled WGS sequence"/>
</dbReference>
<evidence type="ECO:0008006" key="4">
    <source>
        <dbReference type="Google" id="ProtNLM"/>
    </source>
</evidence>
<name>A0ABP6Z472_9ACTN</name>
<organism evidence="2 3">
    <name type="scientific">Streptomyces osmaniensis</name>
    <dbReference type="NCBI Taxonomy" id="593134"/>
    <lineage>
        <taxon>Bacteria</taxon>
        <taxon>Bacillati</taxon>
        <taxon>Actinomycetota</taxon>
        <taxon>Actinomycetes</taxon>
        <taxon>Kitasatosporales</taxon>
        <taxon>Streptomycetaceae</taxon>
        <taxon>Streptomyces</taxon>
    </lineage>
</organism>
<protein>
    <recommendedName>
        <fullName evidence="4">Secreted protein</fullName>
    </recommendedName>
</protein>
<dbReference type="EMBL" id="BAABCE010000038">
    <property type="protein sequence ID" value="GAA3595585.1"/>
    <property type="molecule type" value="Genomic_DNA"/>
</dbReference>